<evidence type="ECO:0000259" key="1">
    <source>
        <dbReference type="Pfam" id="PF13460"/>
    </source>
</evidence>
<sequence>MRTILVTGATGRVGRHVVDGLRAAGVTVRALVRTPERAALPPDVELIQGDITDPAAVRRAADGADAAFLLWPSFSADGAAAVVPELPRRVVYLSSLNAPSGGVWADVERLLQDKDWTFVRPGGFAVNAQGWADEFRTGDVVRVPYPEAGRSLIHERDIAAVAVLALLGDHHIGQTYDVTGPEVLTQAEQIRTIAREIGKRMRVEALSADAARQAMLDLGADPVLADSSVTYWASLVDNPEPVTTTVAELTGRPARTFAEWAADHAAEFRVPTTSEVAQQYTGALSTGRLAEALALTAPDMVRVAPLETNGEELELKGTAAILENAHRQTAGIEYDAIDVLGPLVTDNHFAIRFTFHHHNTRTTKLSLCTVTSGRITREEVFYYTPAT</sequence>
<dbReference type="Gene3D" id="3.40.50.720">
    <property type="entry name" value="NAD(P)-binding Rossmann-like Domain"/>
    <property type="match status" value="1"/>
</dbReference>
<dbReference type="InterPro" id="IPR036291">
    <property type="entry name" value="NAD(P)-bd_dom_sf"/>
</dbReference>
<dbReference type="Proteomes" id="UP000755585">
    <property type="component" value="Unassembled WGS sequence"/>
</dbReference>
<name>A0ABS4UD60_9ACTN</name>
<dbReference type="PANTHER" id="PTHR43162">
    <property type="match status" value="1"/>
</dbReference>
<dbReference type="Pfam" id="PF13460">
    <property type="entry name" value="NAD_binding_10"/>
    <property type="match status" value="1"/>
</dbReference>
<dbReference type="InterPro" id="IPR032710">
    <property type="entry name" value="NTF2-like_dom_sf"/>
</dbReference>
<dbReference type="InterPro" id="IPR016040">
    <property type="entry name" value="NAD(P)-bd_dom"/>
</dbReference>
<feature type="domain" description="NAD(P)-binding" evidence="1">
    <location>
        <begin position="8"/>
        <end position="69"/>
    </location>
</feature>
<evidence type="ECO:0000313" key="2">
    <source>
        <dbReference type="EMBL" id="MBP2349524.1"/>
    </source>
</evidence>
<comment type="caution">
    <text evidence="2">The sequence shown here is derived from an EMBL/GenBank/DDBJ whole genome shotgun (WGS) entry which is preliminary data.</text>
</comment>
<dbReference type="SUPFAM" id="SSF51735">
    <property type="entry name" value="NAD(P)-binding Rossmann-fold domains"/>
    <property type="match status" value="1"/>
</dbReference>
<protein>
    <submittedName>
        <fullName evidence="2">Uncharacterized protein YbjT (DUF2867 family)</fullName>
    </submittedName>
</protein>
<dbReference type="EMBL" id="JAGINT010000001">
    <property type="protein sequence ID" value="MBP2349524.1"/>
    <property type="molecule type" value="Genomic_DNA"/>
</dbReference>
<keyword evidence="3" id="KW-1185">Reference proteome</keyword>
<reference evidence="2 3" key="1">
    <citation type="submission" date="2021-03" db="EMBL/GenBank/DDBJ databases">
        <title>Sequencing the genomes of 1000 actinobacteria strains.</title>
        <authorList>
            <person name="Klenk H.-P."/>
        </authorList>
    </citation>
    <scope>NUCLEOTIDE SEQUENCE [LARGE SCALE GENOMIC DNA]</scope>
    <source>
        <strain evidence="2 3">DSM 18824</strain>
    </source>
</reference>
<accession>A0ABS4UD60</accession>
<dbReference type="InterPro" id="IPR051604">
    <property type="entry name" value="Ergot_Alk_Oxidoreductase"/>
</dbReference>
<dbReference type="SUPFAM" id="SSF54427">
    <property type="entry name" value="NTF2-like"/>
    <property type="match status" value="1"/>
</dbReference>
<evidence type="ECO:0000313" key="3">
    <source>
        <dbReference type="Proteomes" id="UP000755585"/>
    </source>
</evidence>
<proteinExistence type="predicted"/>
<dbReference type="RefSeq" id="WP_209692680.1">
    <property type="nucleotide sequence ID" value="NZ_BAAAVU010000039.1"/>
</dbReference>
<dbReference type="PANTHER" id="PTHR43162:SF1">
    <property type="entry name" value="PRESTALK A DIFFERENTIATION PROTEIN A"/>
    <property type="match status" value="1"/>
</dbReference>
<gene>
    <name evidence="2" type="ORF">JOF29_000607</name>
</gene>
<dbReference type="Gene3D" id="3.10.450.50">
    <property type="match status" value="1"/>
</dbReference>
<organism evidence="2 3">
    <name type="scientific">Kribbella aluminosa</name>
    <dbReference type="NCBI Taxonomy" id="416017"/>
    <lineage>
        <taxon>Bacteria</taxon>
        <taxon>Bacillati</taxon>
        <taxon>Actinomycetota</taxon>
        <taxon>Actinomycetes</taxon>
        <taxon>Propionibacteriales</taxon>
        <taxon>Kribbellaceae</taxon>
        <taxon>Kribbella</taxon>
    </lineage>
</organism>